<organism evidence="2 3">
    <name type="scientific">Candidatus Woesebacteria bacterium GW2011_GWA1_37_8</name>
    <dbReference type="NCBI Taxonomy" id="1618546"/>
    <lineage>
        <taxon>Bacteria</taxon>
        <taxon>Candidatus Woeseibacteriota</taxon>
    </lineage>
</organism>
<dbReference type="AlphaFoldDB" id="A0A0G0HPB2"/>
<feature type="transmembrane region" description="Helical" evidence="1">
    <location>
        <begin position="403"/>
        <end position="423"/>
    </location>
</feature>
<feature type="transmembrane region" description="Helical" evidence="1">
    <location>
        <begin position="68"/>
        <end position="88"/>
    </location>
</feature>
<feature type="transmembrane region" description="Helical" evidence="1">
    <location>
        <begin position="283"/>
        <end position="304"/>
    </location>
</feature>
<dbReference type="PATRIC" id="fig|1618546.3.peg.567"/>
<comment type="caution">
    <text evidence="2">The sequence shown here is derived from an EMBL/GenBank/DDBJ whole genome shotgun (WGS) entry which is preliminary data.</text>
</comment>
<evidence type="ECO:0000313" key="3">
    <source>
        <dbReference type="Proteomes" id="UP000034603"/>
    </source>
</evidence>
<feature type="transmembrane region" description="Helical" evidence="1">
    <location>
        <begin position="435"/>
        <end position="455"/>
    </location>
</feature>
<proteinExistence type="predicted"/>
<keyword evidence="1" id="KW-1133">Transmembrane helix</keyword>
<feature type="transmembrane region" description="Helical" evidence="1">
    <location>
        <begin position="220"/>
        <end position="243"/>
    </location>
</feature>
<dbReference type="Pfam" id="PF10060">
    <property type="entry name" value="DUF2298"/>
    <property type="match status" value="2"/>
</dbReference>
<dbReference type="EMBL" id="LBTR01000019">
    <property type="protein sequence ID" value="KKQ44993.1"/>
    <property type="molecule type" value="Genomic_DNA"/>
</dbReference>
<feature type="transmembrane region" description="Helical" evidence="1">
    <location>
        <begin position="505"/>
        <end position="524"/>
    </location>
</feature>
<feature type="transmembrane region" description="Helical" evidence="1">
    <location>
        <begin position="183"/>
        <end position="208"/>
    </location>
</feature>
<evidence type="ECO:0000313" key="2">
    <source>
        <dbReference type="EMBL" id="KKQ44993.1"/>
    </source>
</evidence>
<accession>A0A0G0HPB2</accession>
<name>A0A0G0HPB2_9BACT</name>
<sequence length="675" mass="77052">MDSLSILYIFKWWLYLFLIGVVSAPITFLVFRKFLNFGWGFSKLIGVLSAGYLLFVLSILKILPFDSFSIYISLLIILVINIFVFKNYHKEMVEKIRSHIPAIVIEEILFATGLTFWAYVRGHQPAIEGLEKFMDYGFVNSILKSNYLPPTDMWFAGKAINYYWFGHYLTAFLTRLINIPSAISYNLMLATIMGLVLSQSFSFIYGFVKVFSGNKLRLPIIAGLISAIILVFAGNFHAPYYVLKNGSDKYWYPDATRFIGYNPDVNDKTIHEFPLYSFVVADLHGHLLNLPVVILYISILGSFFITTKSSLGPSLNLIPLGFLLGVSFMTNTWDFANYLLLAGSAFFVFSLSKRKDLFKSLFNSALSGIVLVVIAIITAAPFIFNFDSIAQGVNLTHTHSLLWQLAILWGYPLVLTLVFSTLVIKIKKNLLPTDLFIISILVASWVLIILPEFIYVKDIYIASHYRANTMFKLTYQAFVMFYLTTGYIIFRTLTSIKNKAGKLIVSIYFASILTAVMIYPYYAIKSYYGKLGSFETLNGEVWLTQKYPELAGVIDWFRKNVKENTVILEAPGDSYTQYNVVSSYTGLPTVSGWFVHEWLWRGDAIYPQERVADITNIYTSPDLNLTLSEIRKYKVKYVIIGAFEREKFPTINEEKFDKIATLKTTIGNTKIYEIN</sequence>
<reference evidence="2 3" key="1">
    <citation type="journal article" date="2015" name="Nature">
        <title>rRNA introns, odd ribosomes, and small enigmatic genomes across a large radiation of phyla.</title>
        <authorList>
            <person name="Brown C.T."/>
            <person name="Hug L.A."/>
            <person name="Thomas B.C."/>
            <person name="Sharon I."/>
            <person name="Castelle C.J."/>
            <person name="Singh A."/>
            <person name="Wilkins M.J."/>
            <person name="Williams K.H."/>
            <person name="Banfield J.F."/>
        </authorList>
    </citation>
    <scope>NUCLEOTIDE SEQUENCE [LARGE SCALE GENOMIC DNA]</scope>
</reference>
<feature type="transmembrane region" description="Helical" evidence="1">
    <location>
        <begin position="100"/>
        <end position="120"/>
    </location>
</feature>
<dbReference type="PANTHER" id="PTHR10790:SF51">
    <property type="entry name" value="TETRATRICOPEPTIDE REPEAT PROTEIN"/>
    <property type="match status" value="1"/>
</dbReference>
<feature type="transmembrane region" description="Helical" evidence="1">
    <location>
        <begin position="475"/>
        <end position="493"/>
    </location>
</feature>
<feature type="transmembrane region" description="Helical" evidence="1">
    <location>
        <begin position="364"/>
        <end position="383"/>
    </location>
</feature>
<protein>
    <recommendedName>
        <fullName evidence="4">YYY membrane protein</fullName>
    </recommendedName>
</protein>
<evidence type="ECO:0008006" key="4">
    <source>
        <dbReference type="Google" id="ProtNLM"/>
    </source>
</evidence>
<dbReference type="PANTHER" id="PTHR10790">
    <property type="entry name" value="TPR-DOMAIN CONTAINING PROTEIN"/>
    <property type="match status" value="1"/>
</dbReference>
<keyword evidence="1" id="KW-0812">Transmembrane</keyword>
<gene>
    <name evidence="2" type="ORF">US62_C0019G0025</name>
</gene>
<dbReference type="Proteomes" id="UP000034603">
    <property type="component" value="Unassembled WGS sequence"/>
</dbReference>
<feature type="transmembrane region" description="Helical" evidence="1">
    <location>
        <begin position="43"/>
        <end position="62"/>
    </location>
</feature>
<feature type="transmembrane region" description="Helical" evidence="1">
    <location>
        <begin position="335"/>
        <end position="352"/>
    </location>
</feature>
<dbReference type="InterPro" id="IPR018746">
    <property type="entry name" value="DUF2298"/>
</dbReference>
<keyword evidence="1" id="KW-0472">Membrane</keyword>
<evidence type="ECO:0000256" key="1">
    <source>
        <dbReference type="SAM" id="Phobius"/>
    </source>
</evidence>
<feature type="transmembrane region" description="Helical" evidence="1">
    <location>
        <begin position="12"/>
        <end position="31"/>
    </location>
</feature>